<sequence length="291" mass="31415">MPQIFLILLLLLPLRAAAQMADFSYDPTRVEVDVELALMVDVSRSMTAHELEIQRHGYAAALTSEDVLGVISEGLLGRIAVAYVEWAGPGNHRVVVDWTTIGTPQEAQRVAAVLMDNRPYGMQRTSISAALDYAGRFIAENQYEGLRKVIDVSGDGPNNAGDPVTPARDRVLAQGITINGLPLMTDEGVGSRWTVTDLDAYYRDCVIGGQGAFVVAVHDWAEFASAVRRKLVMEIAGLAPAPAPSARPTGFLPGDLPAARIVPVAGTAPGESYDCLVGEKTWDNFRRAWEP</sequence>
<name>A0A6L7G0K5_9RHOB</name>
<dbReference type="CDD" id="cd00198">
    <property type="entry name" value="vWFA"/>
    <property type="match status" value="1"/>
</dbReference>
<evidence type="ECO:0000313" key="3">
    <source>
        <dbReference type="Proteomes" id="UP000477911"/>
    </source>
</evidence>
<organism evidence="2 3">
    <name type="scientific">Pseudooceanicola albus</name>
    <dbReference type="NCBI Taxonomy" id="2692189"/>
    <lineage>
        <taxon>Bacteria</taxon>
        <taxon>Pseudomonadati</taxon>
        <taxon>Pseudomonadota</taxon>
        <taxon>Alphaproteobacteria</taxon>
        <taxon>Rhodobacterales</taxon>
        <taxon>Paracoccaceae</taxon>
        <taxon>Pseudooceanicola</taxon>
    </lineage>
</organism>
<comment type="caution">
    <text evidence="2">The sequence shown here is derived from an EMBL/GenBank/DDBJ whole genome shotgun (WGS) entry which is preliminary data.</text>
</comment>
<keyword evidence="1" id="KW-0732">Signal</keyword>
<proteinExistence type="predicted"/>
<dbReference type="RefSeq" id="WP_160891929.1">
    <property type="nucleotide sequence ID" value="NZ_WUMU01000003.1"/>
</dbReference>
<dbReference type="EMBL" id="WUMU01000003">
    <property type="protein sequence ID" value="MXN17028.1"/>
    <property type="molecule type" value="Genomic_DNA"/>
</dbReference>
<dbReference type="SUPFAM" id="SSF53300">
    <property type="entry name" value="vWA-like"/>
    <property type="match status" value="1"/>
</dbReference>
<accession>A0A6L7G0K5</accession>
<reference evidence="2 3" key="1">
    <citation type="submission" date="2019-12" db="EMBL/GenBank/DDBJ databases">
        <authorList>
            <person name="Li M."/>
        </authorList>
    </citation>
    <scope>NUCLEOTIDE SEQUENCE [LARGE SCALE GENOMIC DNA]</scope>
    <source>
        <strain evidence="2 3">GBMRC 2024</strain>
    </source>
</reference>
<dbReference type="AlphaFoldDB" id="A0A6L7G0K5"/>
<gene>
    <name evidence="2" type="ORF">GR170_04220</name>
</gene>
<evidence type="ECO:0000256" key="1">
    <source>
        <dbReference type="SAM" id="SignalP"/>
    </source>
</evidence>
<dbReference type="Gene3D" id="3.40.50.410">
    <property type="entry name" value="von Willebrand factor, type A domain"/>
    <property type="match status" value="1"/>
</dbReference>
<keyword evidence="3" id="KW-1185">Reference proteome</keyword>
<dbReference type="Proteomes" id="UP000477911">
    <property type="component" value="Unassembled WGS sequence"/>
</dbReference>
<dbReference type="InterPro" id="IPR036465">
    <property type="entry name" value="vWFA_dom_sf"/>
</dbReference>
<dbReference type="Pfam" id="PF06707">
    <property type="entry name" value="DUF1194"/>
    <property type="match status" value="1"/>
</dbReference>
<feature type="signal peptide" evidence="1">
    <location>
        <begin position="1"/>
        <end position="18"/>
    </location>
</feature>
<feature type="chain" id="PRO_5026927821" evidence="1">
    <location>
        <begin position="19"/>
        <end position="291"/>
    </location>
</feature>
<protein>
    <submittedName>
        <fullName evidence="2">DUF1194 domain-containing protein</fullName>
    </submittedName>
</protein>
<evidence type="ECO:0000313" key="2">
    <source>
        <dbReference type="EMBL" id="MXN17028.1"/>
    </source>
</evidence>
<dbReference type="InterPro" id="IPR010607">
    <property type="entry name" value="DUF1194"/>
</dbReference>